<dbReference type="Gene3D" id="3.40.710.10">
    <property type="entry name" value="DD-peptidase/beta-lactamase superfamily"/>
    <property type="match status" value="1"/>
</dbReference>
<dbReference type="InterPro" id="IPR001466">
    <property type="entry name" value="Beta-lactam-related"/>
</dbReference>
<feature type="domain" description="Beta-lactamase-related" evidence="2">
    <location>
        <begin position="12"/>
        <end position="170"/>
    </location>
</feature>
<keyword evidence="4" id="KW-1185">Reference proteome</keyword>
<evidence type="ECO:0000313" key="4">
    <source>
        <dbReference type="Proteomes" id="UP000305238"/>
    </source>
</evidence>
<dbReference type="EMBL" id="VCKZ01000003">
    <property type="protein sequence ID" value="TMR42303.1"/>
    <property type="molecule type" value="Genomic_DNA"/>
</dbReference>
<reference evidence="3 4" key="1">
    <citation type="submission" date="2019-05" db="EMBL/GenBank/DDBJ databases">
        <title>Draft genome sequence of Actinomadura geliboluensis A8036.</title>
        <authorList>
            <person name="Saricaoglu S."/>
            <person name="Isik K."/>
        </authorList>
    </citation>
    <scope>NUCLEOTIDE SEQUENCE [LARGE SCALE GENOMIC DNA]</scope>
    <source>
        <strain evidence="3 4">A8036</strain>
    </source>
</reference>
<dbReference type="InterPro" id="IPR012338">
    <property type="entry name" value="Beta-lactam/transpept-like"/>
</dbReference>
<gene>
    <name evidence="3" type="ORF">ETD96_01035</name>
</gene>
<feature type="compositionally biased region" description="Low complexity" evidence="1">
    <location>
        <begin position="238"/>
        <end position="250"/>
    </location>
</feature>
<dbReference type="Pfam" id="PF00144">
    <property type="entry name" value="Beta-lactamase"/>
    <property type="match status" value="1"/>
</dbReference>
<evidence type="ECO:0000256" key="1">
    <source>
        <dbReference type="SAM" id="MobiDB-lite"/>
    </source>
</evidence>
<organism evidence="3 4">
    <name type="scientific">Actinomadura geliboluensis</name>
    <dbReference type="NCBI Taxonomy" id="882440"/>
    <lineage>
        <taxon>Bacteria</taxon>
        <taxon>Bacillati</taxon>
        <taxon>Actinomycetota</taxon>
        <taxon>Actinomycetes</taxon>
        <taxon>Streptosporangiales</taxon>
        <taxon>Thermomonosporaceae</taxon>
        <taxon>Actinomadura</taxon>
    </lineage>
</organism>
<dbReference type="OrthoDB" id="9809635at2"/>
<feature type="compositionally biased region" description="Polar residues" evidence="1">
    <location>
        <begin position="220"/>
        <end position="230"/>
    </location>
</feature>
<evidence type="ECO:0000313" key="3">
    <source>
        <dbReference type="EMBL" id="TMR42303.1"/>
    </source>
</evidence>
<dbReference type="InterPro" id="IPR052907">
    <property type="entry name" value="Beta-lactamase/esterase"/>
</dbReference>
<dbReference type="AlphaFoldDB" id="A0A5S4HAP8"/>
<feature type="region of interest" description="Disordered" evidence="1">
    <location>
        <begin position="213"/>
        <end position="250"/>
    </location>
</feature>
<dbReference type="PANTHER" id="PTHR43319:SF3">
    <property type="entry name" value="BETA-LACTAMASE-RELATED DOMAIN-CONTAINING PROTEIN"/>
    <property type="match status" value="1"/>
</dbReference>
<dbReference type="SUPFAM" id="SSF56601">
    <property type="entry name" value="beta-lactamase/transpeptidase-like"/>
    <property type="match status" value="1"/>
</dbReference>
<sequence length="250" mass="26601">MDAQSRIQELADRLTAPGIASGEEVGLQVAAYLDGERVVNVCAGVADSTTGRLVDERTLFPAAGLISTLVHVLADRGQLDYGVPVAAYWPEFAAHGKVGITLAHVLTHTAGVPQTPPGVVLEDLADWDGMCARIADLRPLWRPGSATGWHALTFGFILGEVVRRVAQTCWATSRLARCSMRSSRLGCGQAPSWGTGRKAGCCRARPAAWRRPMLSPECSPRSSGRWTVSALSAPPRPAGSRRPSRPGRTG</sequence>
<dbReference type="Proteomes" id="UP000305238">
    <property type="component" value="Unassembled WGS sequence"/>
</dbReference>
<dbReference type="PANTHER" id="PTHR43319">
    <property type="entry name" value="BETA-LACTAMASE-RELATED"/>
    <property type="match status" value="1"/>
</dbReference>
<name>A0A5S4HAP8_9ACTN</name>
<comment type="caution">
    <text evidence="3">The sequence shown here is derived from an EMBL/GenBank/DDBJ whole genome shotgun (WGS) entry which is preliminary data.</text>
</comment>
<protein>
    <submittedName>
        <fullName evidence="3">Beta-lactamase family protein</fullName>
    </submittedName>
</protein>
<proteinExistence type="predicted"/>
<accession>A0A5S4HAP8</accession>
<evidence type="ECO:0000259" key="2">
    <source>
        <dbReference type="Pfam" id="PF00144"/>
    </source>
</evidence>